<accession>A0A6I6EYZ1</accession>
<evidence type="ECO:0000313" key="10">
    <source>
        <dbReference type="Proteomes" id="UP000422764"/>
    </source>
</evidence>
<name>A0A6I6EYZ1_9CLOT</name>
<dbReference type="InterPro" id="IPR036390">
    <property type="entry name" value="WH_DNA-bd_sf"/>
</dbReference>
<evidence type="ECO:0000259" key="8">
    <source>
        <dbReference type="Pfam" id="PF03444"/>
    </source>
</evidence>
<dbReference type="AlphaFoldDB" id="A0A6I6EYZ1"/>
<dbReference type="PANTHER" id="PTHR34824:SF1">
    <property type="entry name" value="HEAT-INDUCIBLE TRANSCRIPTION REPRESSOR HRCA"/>
    <property type="match status" value="1"/>
</dbReference>
<dbReference type="Gene3D" id="1.10.10.10">
    <property type="entry name" value="Winged helix-like DNA-binding domain superfamily/Winged helix DNA-binding domain"/>
    <property type="match status" value="1"/>
</dbReference>
<dbReference type="InterPro" id="IPR002571">
    <property type="entry name" value="HrcA"/>
</dbReference>
<dbReference type="Proteomes" id="UP000422764">
    <property type="component" value="Chromosome"/>
</dbReference>
<dbReference type="InterPro" id="IPR029016">
    <property type="entry name" value="GAF-like_dom_sf"/>
</dbReference>
<comment type="function">
    <text evidence="5 6">Negative regulator of class I heat shock genes (grpE-dnaK-dnaJ and groELS operons). Prevents heat-shock induction of these operons.</text>
</comment>
<gene>
    <name evidence="6 9" type="primary">hrcA</name>
    <name evidence="9" type="ORF">GOM49_10795</name>
</gene>
<keyword evidence="4 6" id="KW-0804">Transcription</keyword>
<evidence type="ECO:0000256" key="3">
    <source>
        <dbReference type="ARBA" id="ARBA00023016"/>
    </source>
</evidence>
<dbReference type="PIRSF" id="PIRSF005485">
    <property type="entry name" value="HrcA"/>
    <property type="match status" value="1"/>
</dbReference>
<dbReference type="HAMAP" id="MF_00081">
    <property type="entry name" value="HrcA"/>
    <property type="match status" value="1"/>
</dbReference>
<dbReference type="FunFam" id="1.10.10.10:FF:000049">
    <property type="entry name" value="Heat-inducible transcription repressor HrcA"/>
    <property type="match status" value="1"/>
</dbReference>
<dbReference type="Pfam" id="PF01628">
    <property type="entry name" value="HrcA"/>
    <property type="match status" value="1"/>
</dbReference>
<dbReference type="SUPFAM" id="SSF55781">
    <property type="entry name" value="GAF domain-like"/>
    <property type="match status" value="1"/>
</dbReference>
<keyword evidence="1 6" id="KW-0678">Repressor</keyword>
<reference evidence="9 10" key="1">
    <citation type="submission" date="2019-12" db="EMBL/GenBank/DDBJ databases">
        <title>Genome sequenceing of Clostridium bovifaecis.</title>
        <authorList>
            <person name="Yao Y."/>
        </authorList>
    </citation>
    <scope>NUCLEOTIDE SEQUENCE [LARGE SCALE GENOMIC DNA]</scope>
    <source>
        <strain evidence="9 10">BXX</strain>
    </source>
</reference>
<dbReference type="EMBL" id="CP046522">
    <property type="protein sequence ID" value="QGU95511.1"/>
    <property type="molecule type" value="Genomic_DNA"/>
</dbReference>
<dbReference type="Gene3D" id="3.30.450.40">
    <property type="match status" value="1"/>
</dbReference>
<feature type="domain" description="Heat-inducible transcription repressor HrcA C-terminal" evidence="7">
    <location>
        <begin position="108"/>
        <end position="333"/>
    </location>
</feature>
<keyword evidence="10" id="KW-1185">Reference proteome</keyword>
<dbReference type="PANTHER" id="PTHR34824">
    <property type="entry name" value="HEAT-INDUCIBLE TRANSCRIPTION REPRESSOR HRCA"/>
    <property type="match status" value="1"/>
</dbReference>
<protein>
    <recommendedName>
        <fullName evidence="6">Heat-inducible transcription repressor HrcA</fullName>
    </recommendedName>
</protein>
<proteinExistence type="inferred from homology"/>
<dbReference type="NCBIfam" id="TIGR00331">
    <property type="entry name" value="hrcA"/>
    <property type="match status" value="1"/>
</dbReference>
<dbReference type="GO" id="GO:0003677">
    <property type="term" value="F:DNA binding"/>
    <property type="evidence" value="ECO:0007669"/>
    <property type="project" value="InterPro"/>
</dbReference>
<keyword evidence="3 6" id="KW-0346">Stress response</keyword>
<dbReference type="InterPro" id="IPR036388">
    <property type="entry name" value="WH-like_DNA-bd_sf"/>
</dbReference>
<evidence type="ECO:0000256" key="6">
    <source>
        <dbReference type="HAMAP-Rule" id="MF_00081"/>
    </source>
</evidence>
<dbReference type="Gene3D" id="3.30.390.60">
    <property type="entry name" value="Heat-inducible transcription repressor hrca homolog, domain 3"/>
    <property type="match status" value="1"/>
</dbReference>
<evidence type="ECO:0000259" key="7">
    <source>
        <dbReference type="Pfam" id="PF01628"/>
    </source>
</evidence>
<dbReference type="InterPro" id="IPR021153">
    <property type="entry name" value="HrcA_C"/>
</dbReference>
<feature type="domain" description="Winged helix-turn-helix transcription repressor HrcA DNA-binding" evidence="8">
    <location>
        <begin position="10"/>
        <end position="74"/>
    </location>
</feature>
<organism evidence="9 10">
    <name type="scientific">Clostridium bovifaecis</name>
    <dbReference type="NCBI Taxonomy" id="2184719"/>
    <lineage>
        <taxon>Bacteria</taxon>
        <taxon>Bacillati</taxon>
        <taxon>Bacillota</taxon>
        <taxon>Clostridia</taxon>
        <taxon>Eubacteriales</taxon>
        <taxon>Clostridiaceae</taxon>
        <taxon>Clostridium</taxon>
    </lineage>
</organism>
<dbReference type="InterPro" id="IPR005104">
    <property type="entry name" value="WHTH_HrcA_DNA-bd"/>
</dbReference>
<evidence type="ECO:0000256" key="2">
    <source>
        <dbReference type="ARBA" id="ARBA00023015"/>
    </source>
</evidence>
<dbReference type="InterPro" id="IPR023120">
    <property type="entry name" value="WHTH_transcript_rep_HrcA_IDD"/>
</dbReference>
<evidence type="ECO:0000256" key="4">
    <source>
        <dbReference type="ARBA" id="ARBA00023163"/>
    </source>
</evidence>
<dbReference type="SUPFAM" id="SSF46785">
    <property type="entry name" value="Winged helix' DNA-binding domain"/>
    <property type="match status" value="1"/>
</dbReference>
<evidence type="ECO:0000313" key="9">
    <source>
        <dbReference type="EMBL" id="QGU95511.1"/>
    </source>
</evidence>
<dbReference type="Pfam" id="PF03444">
    <property type="entry name" value="WHD_HrcA"/>
    <property type="match status" value="1"/>
</dbReference>
<sequence>MDFNIDERKIKILQAIIHDYIITGEPVGSRTIAKKYDLGVSSATIRNEMSDLEELGLIEQLHTSSGRKPSDKGYRLYVDKLIELPKLTPEEELRIKTQLINEALYEVDKIVRKAILLLSELTKLTCVVKTPSVRNSSIKVIQLLAIDNNSILAVIMTQNGMINNNLIRVNKSINNEMLQKVSNFLNSKLANLTIQDINLKVINELKSGLKGYEDIFDAIITALYDALDKADNSEVYYEGAANIFNYPEYNDVEKARQFLSLVDNKDLLGRLFNITPEVSSINSNIVTISIGKENIIEDARDCSIISATYSLGREPLGTIGVIGPTRMQYSKVISLLTQLVGILNKNIGQIYFDDR</sequence>
<dbReference type="GO" id="GO:0045892">
    <property type="term" value="P:negative regulation of DNA-templated transcription"/>
    <property type="evidence" value="ECO:0007669"/>
    <property type="project" value="UniProtKB-UniRule"/>
</dbReference>
<keyword evidence="2 6" id="KW-0805">Transcription regulation</keyword>
<comment type="similarity">
    <text evidence="6">Belongs to the HrcA family.</text>
</comment>
<evidence type="ECO:0000256" key="5">
    <source>
        <dbReference type="ARBA" id="ARBA00055319"/>
    </source>
</evidence>
<evidence type="ECO:0000256" key="1">
    <source>
        <dbReference type="ARBA" id="ARBA00022491"/>
    </source>
</evidence>